<dbReference type="Proteomes" id="UP001198182">
    <property type="component" value="Unassembled WGS sequence"/>
</dbReference>
<sequence>MKKVIGLVLFCTGVGMALMLLLPHRISVLFVITAMILVGYNLFCSC</sequence>
<accession>A0AAE3EB48</accession>
<protein>
    <submittedName>
        <fullName evidence="2">Uncharacterized protein</fullName>
    </submittedName>
</protein>
<comment type="caution">
    <text evidence="2">The sequence shown here is derived from an EMBL/GenBank/DDBJ whole genome shotgun (WGS) entry which is preliminary data.</text>
</comment>
<proteinExistence type="predicted"/>
<dbReference type="RefSeq" id="WP_308453906.1">
    <property type="nucleotide sequence ID" value="NZ_JAJEQR010000028.1"/>
</dbReference>
<keyword evidence="3" id="KW-1185">Reference proteome</keyword>
<keyword evidence="1" id="KW-0812">Transmembrane</keyword>
<feature type="transmembrane region" description="Helical" evidence="1">
    <location>
        <begin position="27"/>
        <end position="44"/>
    </location>
</feature>
<name>A0AAE3EB48_9FIRM</name>
<reference evidence="2" key="1">
    <citation type="submission" date="2021-10" db="EMBL/GenBank/DDBJ databases">
        <title>Anaerobic single-cell dispensing facilitates the cultivation of human gut bacteria.</title>
        <authorList>
            <person name="Afrizal A."/>
        </authorList>
    </citation>
    <scope>NUCLEOTIDE SEQUENCE</scope>
    <source>
        <strain evidence="2">CLA-AA-H215</strain>
    </source>
</reference>
<evidence type="ECO:0000313" key="3">
    <source>
        <dbReference type="Proteomes" id="UP001198182"/>
    </source>
</evidence>
<evidence type="ECO:0000313" key="2">
    <source>
        <dbReference type="EMBL" id="MCC2231387.1"/>
    </source>
</evidence>
<organism evidence="2 3">
    <name type="scientific">Hominifimenecus microfluidus</name>
    <dbReference type="NCBI Taxonomy" id="2885348"/>
    <lineage>
        <taxon>Bacteria</taxon>
        <taxon>Bacillati</taxon>
        <taxon>Bacillota</taxon>
        <taxon>Clostridia</taxon>
        <taxon>Lachnospirales</taxon>
        <taxon>Lachnospiraceae</taxon>
        <taxon>Hominifimenecus</taxon>
    </lineage>
</organism>
<dbReference type="EMBL" id="JAJEQR010000028">
    <property type="protein sequence ID" value="MCC2231387.1"/>
    <property type="molecule type" value="Genomic_DNA"/>
</dbReference>
<keyword evidence="1" id="KW-0472">Membrane</keyword>
<gene>
    <name evidence="2" type="ORF">LKD81_10325</name>
</gene>
<keyword evidence="1" id="KW-1133">Transmembrane helix</keyword>
<dbReference type="AlphaFoldDB" id="A0AAE3EB48"/>
<evidence type="ECO:0000256" key="1">
    <source>
        <dbReference type="SAM" id="Phobius"/>
    </source>
</evidence>